<accession>A0AAD9P804</accession>
<organism evidence="1 2">
    <name type="scientific">Ridgeia piscesae</name>
    <name type="common">Tubeworm</name>
    <dbReference type="NCBI Taxonomy" id="27915"/>
    <lineage>
        <taxon>Eukaryota</taxon>
        <taxon>Metazoa</taxon>
        <taxon>Spiralia</taxon>
        <taxon>Lophotrochozoa</taxon>
        <taxon>Annelida</taxon>
        <taxon>Polychaeta</taxon>
        <taxon>Sedentaria</taxon>
        <taxon>Canalipalpata</taxon>
        <taxon>Sabellida</taxon>
        <taxon>Siboglinidae</taxon>
        <taxon>Ridgeia</taxon>
    </lineage>
</organism>
<protein>
    <submittedName>
        <fullName evidence="1">Uncharacterized protein</fullName>
    </submittedName>
</protein>
<keyword evidence="2" id="KW-1185">Reference proteome</keyword>
<dbReference type="Proteomes" id="UP001209878">
    <property type="component" value="Unassembled WGS sequence"/>
</dbReference>
<comment type="caution">
    <text evidence="1">The sequence shown here is derived from an EMBL/GenBank/DDBJ whole genome shotgun (WGS) entry which is preliminary data.</text>
</comment>
<dbReference type="SUPFAM" id="SSF47769">
    <property type="entry name" value="SAM/Pointed domain"/>
    <property type="match status" value="1"/>
</dbReference>
<name>A0AAD9P804_RIDPI</name>
<dbReference type="Gene3D" id="1.10.150.50">
    <property type="entry name" value="Transcription Factor, Ets-1"/>
    <property type="match status" value="1"/>
</dbReference>
<dbReference type="AlphaFoldDB" id="A0AAD9P804"/>
<evidence type="ECO:0000313" key="1">
    <source>
        <dbReference type="EMBL" id="KAK2189873.1"/>
    </source>
</evidence>
<dbReference type="InterPro" id="IPR013761">
    <property type="entry name" value="SAM/pointed_sf"/>
</dbReference>
<sequence length="190" mass="20526">MTDTEVVAKGELREWATAHKITAKTVDLLVKDGFSSMDAVELLDKEDLSQSKIPRGQQKLLLKALQPRQATEAEQTAEVTETTTAAMATCEDGATAPARDQAAGAGQNQRDLRDVYTQLMCDHLRTMQGATATAPTPQPVAGRGHTKRAATVTASHFEHCATVPGLWQDPQVHLVSSATGRYCNVHYDVV</sequence>
<proteinExistence type="predicted"/>
<evidence type="ECO:0000313" key="2">
    <source>
        <dbReference type="Proteomes" id="UP001209878"/>
    </source>
</evidence>
<dbReference type="EMBL" id="JAODUO010000095">
    <property type="protein sequence ID" value="KAK2189873.1"/>
    <property type="molecule type" value="Genomic_DNA"/>
</dbReference>
<gene>
    <name evidence="1" type="ORF">NP493_95g07018</name>
</gene>
<reference evidence="1" key="1">
    <citation type="journal article" date="2023" name="Mol. Biol. Evol.">
        <title>Third-Generation Sequencing Reveals the Adaptive Role of the Epigenome in Three Deep-Sea Polychaetes.</title>
        <authorList>
            <person name="Perez M."/>
            <person name="Aroh O."/>
            <person name="Sun Y."/>
            <person name="Lan Y."/>
            <person name="Juniper S.K."/>
            <person name="Young C.R."/>
            <person name="Angers B."/>
            <person name="Qian P.Y."/>
        </authorList>
    </citation>
    <scope>NUCLEOTIDE SEQUENCE</scope>
    <source>
        <strain evidence="1">R07B-5</strain>
    </source>
</reference>